<keyword evidence="2" id="KW-1185">Reference proteome</keyword>
<proteinExistence type="predicted"/>
<gene>
    <name evidence="1" type="ORF">AAFF_G00196990</name>
</gene>
<evidence type="ECO:0000313" key="2">
    <source>
        <dbReference type="Proteomes" id="UP001221898"/>
    </source>
</evidence>
<sequence length="103" mass="12092">MYKRFVAAHVEATRECVPVMEKTGTSSRSKHLEVVAAREKVLDARQSFDHEWTMENCEILKEAKQLLFNTYDKIKGEELMENVWRVEAAQGEQRYGESWRVIN</sequence>
<comment type="caution">
    <text evidence="1">The sequence shown here is derived from an EMBL/GenBank/DDBJ whole genome shotgun (WGS) entry which is preliminary data.</text>
</comment>
<dbReference type="AlphaFoldDB" id="A0AAD7RLC7"/>
<organism evidence="1 2">
    <name type="scientific">Aldrovandia affinis</name>
    <dbReference type="NCBI Taxonomy" id="143900"/>
    <lineage>
        <taxon>Eukaryota</taxon>
        <taxon>Metazoa</taxon>
        <taxon>Chordata</taxon>
        <taxon>Craniata</taxon>
        <taxon>Vertebrata</taxon>
        <taxon>Euteleostomi</taxon>
        <taxon>Actinopterygii</taxon>
        <taxon>Neopterygii</taxon>
        <taxon>Teleostei</taxon>
        <taxon>Notacanthiformes</taxon>
        <taxon>Halosauridae</taxon>
        <taxon>Aldrovandia</taxon>
    </lineage>
</organism>
<name>A0AAD7RLC7_9TELE</name>
<evidence type="ECO:0000313" key="1">
    <source>
        <dbReference type="EMBL" id="KAJ8384891.1"/>
    </source>
</evidence>
<reference evidence="1" key="1">
    <citation type="journal article" date="2023" name="Science">
        <title>Genome structures resolve the early diversification of teleost fishes.</title>
        <authorList>
            <person name="Parey E."/>
            <person name="Louis A."/>
            <person name="Montfort J."/>
            <person name="Bouchez O."/>
            <person name="Roques C."/>
            <person name="Iampietro C."/>
            <person name="Lluch J."/>
            <person name="Castinel A."/>
            <person name="Donnadieu C."/>
            <person name="Desvignes T."/>
            <person name="Floi Bucao C."/>
            <person name="Jouanno E."/>
            <person name="Wen M."/>
            <person name="Mejri S."/>
            <person name="Dirks R."/>
            <person name="Jansen H."/>
            <person name="Henkel C."/>
            <person name="Chen W.J."/>
            <person name="Zahm M."/>
            <person name="Cabau C."/>
            <person name="Klopp C."/>
            <person name="Thompson A.W."/>
            <person name="Robinson-Rechavi M."/>
            <person name="Braasch I."/>
            <person name="Lecointre G."/>
            <person name="Bobe J."/>
            <person name="Postlethwait J.H."/>
            <person name="Berthelot C."/>
            <person name="Roest Crollius H."/>
            <person name="Guiguen Y."/>
        </authorList>
    </citation>
    <scope>NUCLEOTIDE SEQUENCE</scope>
    <source>
        <strain evidence="1">NC1722</strain>
    </source>
</reference>
<protein>
    <submittedName>
        <fullName evidence="1">Uncharacterized protein</fullName>
    </submittedName>
</protein>
<dbReference type="Proteomes" id="UP001221898">
    <property type="component" value="Unassembled WGS sequence"/>
</dbReference>
<accession>A0AAD7RLC7</accession>
<dbReference type="EMBL" id="JAINUG010000262">
    <property type="protein sequence ID" value="KAJ8384891.1"/>
    <property type="molecule type" value="Genomic_DNA"/>
</dbReference>